<reference evidence="17 18" key="1">
    <citation type="submission" date="2024-01" db="EMBL/GenBank/DDBJ databases">
        <authorList>
            <person name="Alioto T."/>
            <person name="Alioto T."/>
            <person name="Gomez Garrido J."/>
        </authorList>
    </citation>
    <scope>NUCLEOTIDE SEQUENCE [LARGE SCALE GENOMIC DNA]</scope>
</reference>
<dbReference type="GO" id="GO:0031965">
    <property type="term" value="C:nuclear membrane"/>
    <property type="evidence" value="ECO:0007669"/>
    <property type="project" value="UniProtKB-SubCell"/>
</dbReference>
<sequence>MVSVVLSRLVCLLYVILLPAVWADYCRGYWDSNGNYYEPWQCGIQYCCGNCNKKYCCTEKQNHLTQKDQELCPGRPSNAKESYSAVTLGSIIGSLFPFIICVGATICCCVAPCCCIHKCIKGCNRRRTHTSPVAMATITPANIPQLPQQPFLPIGYQPSYPGHSIPVYEGPSAPIEPPPSYMESEAQAHSPGVFAHGQPTYPFQLHPYTSPPYSDELDQPPYNPSYD</sequence>
<evidence type="ECO:0000259" key="16">
    <source>
        <dbReference type="Pfam" id="PF13908"/>
    </source>
</evidence>
<evidence type="ECO:0000256" key="2">
    <source>
        <dbReference type="ARBA" id="ARBA00004126"/>
    </source>
</evidence>
<feature type="domain" description="Shisa N-terminal" evidence="16">
    <location>
        <begin position="24"/>
        <end position="72"/>
    </location>
</feature>
<evidence type="ECO:0000256" key="13">
    <source>
        <dbReference type="SAM" id="MobiDB-lite"/>
    </source>
</evidence>
<feature type="signal peptide" evidence="15">
    <location>
        <begin position="1"/>
        <end position="23"/>
    </location>
</feature>
<dbReference type="AlphaFoldDB" id="A0AAV1N0Q4"/>
<dbReference type="InterPro" id="IPR053891">
    <property type="entry name" value="Shisa_N"/>
</dbReference>
<dbReference type="PANTHER" id="PTHR31395">
    <property type="entry name" value="SHISA"/>
    <property type="match status" value="1"/>
</dbReference>
<dbReference type="Proteomes" id="UP001314229">
    <property type="component" value="Unassembled WGS sequence"/>
</dbReference>
<evidence type="ECO:0000256" key="9">
    <source>
        <dbReference type="ARBA" id="ARBA00037507"/>
    </source>
</evidence>
<keyword evidence="7 14" id="KW-0472">Membrane</keyword>
<keyword evidence="18" id="KW-1185">Reference proteome</keyword>
<feature type="transmembrane region" description="Helical" evidence="14">
    <location>
        <begin position="91"/>
        <end position="117"/>
    </location>
</feature>
<evidence type="ECO:0000256" key="15">
    <source>
        <dbReference type="SAM" id="SignalP"/>
    </source>
</evidence>
<evidence type="ECO:0000313" key="17">
    <source>
        <dbReference type="EMBL" id="CAK6952638.1"/>
    </source>
</evidence>
<keyword evidence="5" id="KW-0256">Endoplasmic reticulum</keyword>
<evidence type="ECO:0000256" key="12">
    <source>
        <dbReference type="ARBA" id="ARBA00041983"/>
    </source>
</evidence>
<keyword evidence="6 14" id="KW-1133">Transmembrane helix</keyword>
<evidence type="ECO:0000256" key="6">
    <source>
        <dbReference type="ARBA" id="ARBA00022989"/>
    </source>
</evidence>
<comment type="similarity">
    <text evidence="10">Belongs to the shisa family.</text>
</comment>
<evidence type="ECO:0000256" key="5">
    <source>
        <dbReference type="ARBA" id="ARBA00022824"/>
    </source>
</evidence>
<evidence type="ECO:0000256" key="1">
    <source>
        <dbReference type="ARBA" id="ARBA00004115"/>
    </source>
</evidence>
<dbReference type="InterPro" id="IPR026910">
    <property type="entry name" value="Shisa"/>
</dbReference>
<evidence type="ECO:0000256" key="7">
    <source>
        <dbReference type="ARBA" id="ARBA00023136"/>
    </source>
</evidence>
<comment type="function">
    <text evidence="9">Can induce apoptosis in a caspase-dependent manner and plays a role in p53/TP53-dependent apoptosis.</text>
</comment>
<protein>
    <recommendedName>
        <fullName evidence="11">Protein shisa-5</fullName>
    </recommendedName>
    <alternativeName>
        <fullName evidence="12">Scotin</fullName>
    </alternativeName>
</protein>
<organism evidence="17 18">
    <name type="scientific">Scomber scombrus</name>
    <name type="common">Atlantic mackerel</name>
    <name type="synonym">Scomber vernalis</name>
    <dbReference type="NCBI Taxonomy" id="13677"/>
    <lineage>
        <taxon>Eukaryota</taxon>
        <taxon>Metazoa</taxon>
        <taxon>Chordata</taxon>
        <taxon>Craniata</taxon>
        <taxon>Vertebrata</taxon>
        <taxon>Euteleostomi</taxon>
        <taxon>Actinopterygii</taxon>
        <taxon>Neopterygii</taxon>
        <taxon>Teleostei</taxon>
        <taxon>Neoteleostei</taxon>
        <taxon>Acanthomorphata</taxon>
        <taxon>Pelagiaria</taxon>
        <taxon>Scombriformes</taxon>
        <taxon>Scombridae</taxon>
        <taxon>Scomber</taxon>
    </lineage>
</organism>
<accession>A0AAV1N0Q4</accession>
<dbReference type="EMBL" id="CAWUFR010000010">
    <property type="protein sequence ID" value="CAK6952638.1"/>
    <property type="molecule type" value="Genomic_DNA"/>
</dbReference>
<evidence type="ECO:0000256" key="11">
    <source>
        <dbReference type="ARBA" id="ARBA00040441"/>
    </source>
</evidence>
<dbReference type="PANTHER" id="PTHR31395:SF14">
    <property type="entry name" value="PROTEIN SHISA-5"/>
    <property type="match status" value="1"/>
</dbReference>
<keyword evidence="15" id="KW-0732">Signal</keyword>
<evidence type="ECO:0000256" key="8">
    <source>
        <dbReference type="ARBA" id="ARBA00023242"/>
    </source>
</evidence>
<dbReference type="GO" id="GO:0006915">
    <property type="term" value="P:apoptotic process"/>
    <property type="evidence" value="ECO:0007669"/>
    <property type="project" value="UniProtKB-KW"/>
</dbReference>
<evidence type="ECO:0000256" key="3">
    <source>
        <dbReference type="ARBA" id="ARBA00022692"/>
    </source>
</evidence>
<evidence type="ECO:0000256" key="14">
    <source>
        <dbReference type="SAM" id="Phobius"/>
    </source>
</evidence>
<keyword evidence="8" id="KW-0539">Nucleus</keyword>
<name>A0AAV1N0Q4_SCOSC</name>
<keyword evidence="3 14" id="KW-0812">Transmembrane</keyword>
<evidence type="ECO:0000256" key="4">
    <source>
        <dbReference type="ARBA" id="ARBA00022703"/>
    </source>
</evidence>
<dbReference type="Pfam" id="PF13908">
    <property type="entry name" value="Shisa_N"/>
    <property type="match status" value="1"/>
</dbReference>
<feature type="region of interest" description="Disordered" evidence="13">
    <location>
        <begin position="177"/>
        <end position="227"/>
    </location>
</feature>
<dbReference type="GO" id="GO:0005789">
    <property type="term" value="C:endoplasmic reticulum membrane"/>
    <property type="evidence" value="ECO:0007669"/>
    <property type="project" value="UniProtKB-SubCell"/>
</dbReference>
<keyword evidence="4" id="KW-0053">Apoptosis</keyword>
<gene>
    <name evidence="17" type="ORF">FSCOSCO3_A029526</name>
</gene>
<feature type="chain" id="PRO_5043561606" description="Protein shisa-5" evidence="15">
    <location>
        <begin position="24"/>
        <end position="227"/>
    </location>
</feature>
<proteinExistence type="inferred from homology"/>
<comment type="caution">
    <text evidence="17">The sequence shown here is derived from an EMBL/GenBank/DDBJ whole genome shotgun (WGS) entry which is preliminary data.</text>
</comment>
<evidence type="ECO:0000313" key="18">
    <source>
        <dbReference type="Proteomes" id="UP001314229"/>
    </source>
</evidence>
<comment type="subcellular location">
    <subcellularLocation>
        <location evidence="1">Endoplasmic reticulum membrane</location>
        <topology evidence="1">Single-pass type I membrane protein</topology>
    </subcellularLocation>
    <subcellularLocation>
        <location evidence="2">Nucleus membrane</location>
    </subcellularLocation>
</comment>
<evidence type="ECO:0000256" key="10">
    <source>
        <dbReference type="ARBA" id="ARBA00038108"/>
    </source>
</evidence>